<sequence>MKALPRELRKPPPVSVAALKQHRTTDLKRDARKRWKVSPRYAKTCRIDPPI</sequence>
<organism evidence="2 3">
    <name type="scientific">Rhodonia placenta</name>
    <dbReference type="NCBI Taxonomy" id="104341"/>
    <lineage>
        <taxon>Eukaryota</taxon>
        <taxon>Fungi</taxon>
        <taxon>Dikarya</taxon>
        <taxon>Basidiomycota</taxon>
        <taxon>Agaricomycotina</taxon>
        <taxon>Agaricomycetes</taxon>
        <taxon>Polyporales</taxon>
        <taxon>Adustoporiaceae</taxon>
        <taxon>Rhodonia</taxon>
    </lineage>
</organism>
<dbReference type="Proteomes" id="UP000639403">
    <property type="component" value="Unassembled WGS sequence"/>
</dbReference>
<reference evidence="2" key="1">
    <citation type="submission" date="2020-11" db="EMBL/GenBank/DDBJ databases">
        <authorList>
            <person name="Koelle M."/>
            <person name="Horta M.A.C."/>
            <person name="Nowrousian M."/>
            <person name="Ohm R.A."/>
            <person name="Benz P."/>
            <person name="Pilgard A."/>
        </authorList>
    </citation>
    <scope>NUCLEOTIDE SEQUENCE</scope>
    <source>
        <strain evidence="2">FPRL280</strain>
    </source>
</reference>
<proteinExistence type="predicted"/>
<comment type="caution">
    <text evidence="2">The sequence shown here is derived from an EMBL/GenBank/DDBJ whole genome shotgun (WGS) entry which is preliminary data.</text>
</comment>
<dbReference type="AlphaFoldDB" id="A0A8H7PC72"/>
<gene>
    <name evidence="2" type="ORF">IEO21_00166</name>
</gene>
<evidence type="ECO:0000256" key="1">
    <source>
        <dbReference type="SAM" id="MobiDB-lite"/>
    </source>
</evidence>
<accession>A0A8H7PC72</accession>
<feature type="region of interest" description="Disordered" evidence="1">
    <location>
        <begin position="1"/>
        <end position="34"/>
    </location>
</feature>
<dbReference type="EMBL" id="JADOXO010000001">
    <property type="protein sequence ID" value="KAF9822172.1"/>
    <property type="molecule type" value="Genomic_DNA"/>
</dbReference>
<name>A0A8H7PC72_9APHY</name>
<evidence type="ECO:0000313" key="3">
    <source>
        <dbReference type="Proteomes" id="UP000639403"/>
    </source>
</evidence>
<reference evidence="2" key="2">
    <citation type="journal article" name="Front. Microbiol.">
        <title>Degradative Capacity of Two Strains of Rhodonia placenta: From Phenotype to Genotype.</title>
        <authorList>
            <person name="Kolle M."/>
            <person name="Horta M.A.C."/>
            <person name="Nowrousian M."/>
            <person name="Ohm R.A."/>
            <person name="Benz J.P."/>
            <person name="Pilgard A."/>
        </authorList>
    </citation>
    <scope>NUCLEOTIDE SEQUENCE</scope>
    <source>
        <strain evidence="2">FPRL280</strain>
    </source>
</reference>
<feature type="compositionally biased region" description="Basic and acidic residues" evidence="1">
    <location>
        <begin position="1"/>
        <end position="10"/>
    </location>
</feature>
<evidence type="ECO:0000313" key="2">
    <source>
        <dbReference type="EMBL" id="KAF9822172.1"/>
    </source>
</evidence>
<protein>
    <submittedName>
        <fullName evidence="2">Uncharacterized protein</fullName>
    </submittedName>
</protein>